<dbReference type="InterPro" id="IPR029058">
    <property type="entry name" value="AB_hydrolase_fold"/>
</dbReference>
<evidence type="ECO:0000313" key="2">
    <source>
        <dbReference type="Proteomes" id="UP001317870"/>
    </source>
</evidence>
<name>A0ABN6U2D1_9NOCA</name>
<dbReference type="Proteomes" id="UP001317870">
    <property type="component" value="Chromosome"/>
</dbReference>
<keyword evidence="2" id="KW-1185">Reference proteome</keyword>
<reference evidence="1 2" key="1">
    <citation type="submission" date="2022-11" db="EMBL/GenBank/DDBJ databases">
        <title>Genome Sequencing of Nocardia sp. ON39_IFM12276 and assembly.</title>
        <authorList>
            <person name="Shimojima M."/>
            <person name="Toyokawa M."/>
            <person name="Uesaka K."/>
        </authorList>
    </citation>
    <scope>NUCLEOTIDE SEQUENCE [LARGE SCALE GENOMIC DNA]</scope>
    <source>
        <strain evidence="1 2">IFM 12276</strain>
    </source>
</reference>
<sequence>MLAHSFRPRPFDGDLLFFTAGDDPVNRADPDRCAEAWQPYVTGAVHDHELRCAHSAMTTPDALAVIGPVLRRWLETKETHR</sequence>
<protein>
    <submittedName>
        <fullName evidence="1">Uncharacterized protein</fullName>
    </submittedName>
</protein>
<organism evidence="1 2">
    <name type="scientific">Nocardia sputorum</name>
    <dbReference type="NCBI Taxonomy" id="2984338"/>
    <lineage>
        <taxon>Bacteria</taxon>
        <taxon>Bacillati</taxon>
        <taxon>Actinomycetota</taxon>
        <taxon>Actinomycetes</taxon>
        <taxon>Mycobacteriales</taxon>
        <taxon>Nocardiaceae</taxon>
        <taxon>Nocardia</taxon>
    </lineage>
</organism>
<dbReference type="Gene3D" id="3.40.50.1820">
    <property type="entry name" value="alpha/beta hydrolase"/>
    <property type="match status" value="1"/>
</dbReference>
<dbReference type="SUPFAM" id="SSF53474">
    <property type="entry name" value="alpha/beta-Hydrolases"/>
    <property type="match status" value="1"/>
</dbReference>
<dbReference type="EMBL" id="AP026978">
    <property type="protein sequence ID" value="BDT99403.1"/>
    <property type="molecule type" value="Genomic_DNA"/>
</dbReference>
<proteinExistence type="predicted"/>
<dbReference type="RefSeq" id="WP_281879545.1">
    <property type="nucleotide sequence ID" value="NZ_AP026978.1"/>
</dbReference>
<gene>
    <name evidence="1" type="ORF">IFM12276_24320</name>
</gene>
<evidence type="ECO:0000313" key="1">
    <source>
        <dbReference type="EMBL" id="BDT99403.1"/>
    </source>
</evidence>
<accession>A0ABN6U2D1</accession>